<sequence length="294" mass="32050">MHTMISSSFIFYGLLCLALASLVEGKTAVLFGATGTVGNEVLRSILHHESLFTKLVIVGRSFPSKVTDLLQATTAEVVRIELRDLGSVDTEEQLLALGTADACFIATGSGHPYLSDFASMHYVEIEMTASMTKLCSKLGVQSLTTFSAADAPENPTPYTKEELDRGSDGTPLGWFGMIYHMFTIYGLKERAVLSNALPAIPIVRIFQPSTIVTDETRYGWVDRVLFKIHPWVDPWIPSQHRSVPVGLLGKAMVEDAVAILSSDATEPGVTRFTYNDFVRIAGTNLDPDATATEL</sequence>
<organism evidence="2">
    <name type="scientific">Helicotheca tamesis</name>
    <dbReference type="NCBI Taxonomy" id="374047"/>
    <lineage>
        <taxon>Eukaryota</taxon>
        <taxon>Sar</taxon>
        <taxon>Stramenopiles</taxon>
        <taxon>Ochrophyta</taxon>
        <taxon>Bacillariophyta</taxon>
        <taxon>Mediophyceae</taxon>
        <taxon>Lithodesmiophycidae</taxon>
        <taxon>Lithodesmiales</taxon>
        <taxon>Lithodesmiaceae</taxon>
        <taxon>Helicotheca</taxon>
    </lineage>
</organism>
<name>A0A7S2IHC0_9STRA</name>
<dbReference type="PANTHER" id="PTHR14097">
    <property type="entry name" value="OXIDOREDUCTASE HTATIP2"/>
    <property type="match status" value="1"/>
</dbReference>
<dbReference type="PANTHER" id="PTHR14097:SF8">
    <property type="entry name" value="NAD(P)-BINDING DOMAIN-CONTAINING PROTEIN"/>
    <property type="match status" value="1"/>
</dbReference>
<gene>
    <name evidence="2" type="ORF">HTAM1171_LOCUS12271</name>
</gene>
<feature type="chain" id="PRO_5031293261" description="NAD(P)-binding domain-containing protein" evidence="1">
    <location>
        <begin position="26"/>
        <end position="294"/>
    </location>
</feature>
<accession>A0A7S2IHC0</accession>
<feature type="signal peptide" evidence="1">
    <location>
        <begin position="1"/>
        <end position="25"/>
    </location>
</feature>
<dbReference type="InterPro" id="IPR036291">
    <property type="entry name" value="NAD(P)-bd_dom_sf"/>
</dbReference>
<dbReference type="SUPFAM" id="SSF51735">
    <property type="entry name" value="NAD(P)-binding Rossmann-fold domains"/>
    <property type="match status" value="1"/>
</dbReference>
<evidence type="ECO:0008006" key="3">
    <source>
        <dbReference type="Google" id="ProtNLM"/>
    </source>
</evidence>
<proteinExistence type="predicted"/>
<protein>
    <recommendedName>
        <fullName evidence="3">NAD(P)-binding domain-containing protein</fullName>
    </recommendedName>
</protein>
<evidence type="ECO:0000313" key="2">
    <source>
        <dbReference type="EMBL" id="CAD9519290.1"/>
    </source>
</evidence>
<dbReference type="Gene3D" id="3.40.50.720">
    <property type="entry name" value="NAD(P)-binding Rossmann-like Domain"/>
    <property type="match status" value="1"/>
</dbReference>
<evidence type="ECO:0000256" key="1">
    <source>
        <dbReference type="SAM" id="SignalP"/>
    </source>
</evidence>
<reference evidence="2" key="1">
    <citation type="submission" date="2021-01" db="EMBL/GenBank/DDBJ databases">
        <authorList>
            <person name="Corre E."/>
            <person name="Pelletier E."/>
            <person name="Niang G."/>
            <person name="Scheremetjew M."/>
            <person name="Finn R."/>
            <person name="Kale V."/>
            <person name="Holt S."/>
            <person name="Cochrane G."/>
            <person name="Meng A."/>
            <person name="Brown T."/>
            <person name="Cohen L."/>
        </authorList>
    </citation>
    <scope>NUCLEOTIDE SEQUENCE</scope>
    <source>
        <strain evidence="2">CCMP826</strain>
    </source>
</reference>
<keyword evidence="1" id="KW-0732">Signal</keyword>
<dbReference type="AlphaFoldDB" id="A0A7S2IHC0"/>
<dbReference type="EMBL" id="HBGV01019732">
    <property type="protein sequence ID" value="CAD9519290.1"/>
    <property type="molecule type" value="Transcribed_RNA"/>
</dbReference>